<reference evidence="4 5" key="1">
    <citation type="journal article" date="2018" name="Int. J. Syst. Evol. Microbiol.">
        <title>Uliginosibacterium sediminicola sp. nov., isolated from freshwater sediment.</title>
        <authorList>
            <person name="Hwang W.M."/>
            <person name="Kim S.M."/>
            <person name="Kang K."/>
            <person name="Ahn T.Y."/>
        </authorList>
    </citation>
    <scope>NUCLEOTIDE SEQUENCE [LARGE SCALE GENOMIC DNA]</scope>
    <source>
        <strain evidence="4 5">M1-21</strain>
    </source>
</reference>
<dbReference type="SUPFAM" id="SSF48452">
    <property type="entry name" value="TPR-like"/>
    <property type="match status" value="2"/>
</dbReference>
<dbReference type="Gene3D" id="3.40.50.2000">
    <property type="entry name" value="Glycogen Phosphorylase B"/>
    <property type="match status" value="1"/>
</dbReference>
<dbReference type="Pfam" id="PF13432">
    <property type="entry name" value="TPR_16"/>
    <property type="match status" value="3"/>
</dbReference>
<dbReference type="Proteomes" id="UP001410394">
    <property type="component" value="Unassembled WGS sequence"/>
</dbReference>
<dbReference type="InterPro" id="IPR051012">
    <property type="entry name" value="CellSynth/LPSAsmb/PSIAsmb"/>
</dbReference>
<organism evidence="4 5">
    <name type="scientific">Uliginosibacterium sediminicola</name>
    <dbReference type="NCBI Taxonomy" id="2024550"/>
    <lineage>
        <taxon>Bacteria</taxon>
        <taxon>Pseudomonadati</taxon>
        <taxon>Pseudomonadota</taxon>
        <taxon>Betaproteobacteria</taxon>
        <taxon>Rhodocyclales</taxon>
        <taxon>Zoogloeaceae</taxon>
        <taxon>Uliginosibacterium</taxon>
    </lineage>
</organism>
<comment type="caution">
    <text evidence="4">The sequence shown here is derived from an EMBL/GenBank/DDBJ whole genome shotgun (WGS) entry which is preliminary data.</text>
</comment>
<dbReference type="EMBL" id="JBDIVE010000002">
    <property type="protein sequence ID" value="MEN3068037.1"/>
    <property type="molecule type" value="Genomic_DNA"/>
</dbReference>
<keyword evidence="2 3" id="KW-0802">TPR repeat</keyword>
<name>A0ABU9YWJ0_9RHOO</name>
<dbReference type="PANTHER" id="PTHR45586">
    <property type="entry name" value="TPR REPEAT-CONTAINING PROTEIN PA4667"/>
    <property type="match status" value="1"/>
</dbReference>
<dbReference type="SMART" id="SM00028">
    <property type="entry name" value="TPR"/>
    <property type="match status" value="7"/>
</dbReference>
<dbReference type="InterPro" id="IPR011990">
    <property type="entry name" value="TPR-like_helical_dom_sf"/>
</dbReference>
<proteinExistence type="predicted"/>
<dbReference type="PANTHER" id="PTHR45586:SF1">
    <property type="entry name" value="LIPOPOLYSACCHARIDE ASSEMBLY PROTEIN B"/>
    <property type="match status" value="1"/>
</dbReference>
<dbReference type="InterPro" id="IPR019734">
    <property type="entry name" value="TPR_rpt"/>
</dbReference>
<evidence type="ECO:0000313" key="4">
    <source>
        <dbReference type="EMBL" id="MEN3068037.1"/>
    </source>
</evidence>
<evidence type="ECO:0000313" key="5">
    <source>
        <dbReference type="Proteomes" id="UP001410394"/>
    </source>
</evidence>
<dbReference type="PROSITE" id="PS50005">
    <property type="entry name" value="TPR"/>
    <property type="match status" value="1"/>
</dbReference>
<accession>A0ABU9YWJ0</accession>
<dbReference type="RefSeq" id="WP_345918800.1">
    <property type="nucleotide sequence ID" value="NZ_JBDIVE010000002.1"/>
</dbReference>
<gene>
    <name evidence="4" type="ORF">ABDB84_06055</name>
</gene>
<evidence type="ECO:0000256" key="2">
    <source>
        <dbReference type="ARBA" id="ARBA00022803"/>
    </source>
</evidence>
<evidence type="ECO:0000256" key="3">
    <source>
        <dbReference type="PROSITE-ProRule" id="PRU00339"/>
    </source>
</evidence>
<dbReference type="Gene3D" id="1.25.40.10">
    <property type="entry name" value="Tetratricopeptide repeat domain"/>
    <property type="match status" value="3"/>
</dbReference>
<evidence type="ECO:0000256" key="1">
    <source>
        <dbReference type="ARBA" id="ARBA00022737"/>
    </source>
</evidence>
<feature type="repeat" description="TPR" evidence="3">
    <location>
        <begin position="145"/>
        <end position="178"/>
    </location>
</feature>
<sequence length="569" mass="62783">MQFSFTARQPDALLLQALDSLQHGQPEAAERLARKLLRKQPAHVDALCLLGWLALQQNQCAAAKPLLERALRLAPESIFALASLSEVEAELGAPTAALDYARRALTLAPDNAELLLLLGNTLSEQDPTAAIAHYTQAIARQPDLLAAWRNRGILQLQQGQLDAAEQSLQHALTLDAADFSSHFNLAKLQLSRQQPAAALQSLDQAVRLRADSAEGHNLRGIALQALQRHADALASFALASTLAPQFAAAHWNEALCALSQGDWRSEVWQKFEAGWAIGQRQPREQFSMPLWLGDSEIGGKTLLVHDEQGLGDTLQFVRFVPQLLAHGIRVVLRVQAALKSLLSSLHGTFPGIAPDLLQIIAHDEAAPPSDYHCPLLSLPLALRSTLAELPADTPYLHAPAAQAERWQARLADARRPRIALACSGNPDHPNDRQRSIALEQFRPLLTALQDRASLFLLQKDCRSSDLASWQSLPWLQDLRSELHDFADTAAALAHCDLLISVDTSVAHLAGALGRPCWLLLPFAADWRWMHSREDSPWYPQMRLFRQHQAGDWAEVIARVQQSWLTQHST</sequence>
<protein>
    <submittedName>
        <fullName evidence="4">Tetratricopeptide repeat protein</fullName>
    </submittedName>
</protein>
<dbReference type="SUPFAM" id="SSF53756">
    <property type="entry name" value="UDP-Glycosyltransferase/glycogen phosphorylase"/>
    <property type="match status" value="1"/>
</dbReference>
<keyword evidence="5" id="KW-1185">Reference proteome</keyword>
<keyword evidence="1" id="KW-0677">Repeat</keyword>